<feature type="signal peptide" evidence="1">
    <location>
        <begin position="1"/>
        <end position="18"/>
    </location>
</feature>
<evidence type="ECO:0000313" key="3">
    <source>
        <dbReference type="EMBL" id="KAL3307786.1"/>
    </source>
</evidence>
<comment type="caution">
    <text evidence="3">The sequence shown here is derived from an EMBL/GenBank/DDBJ whole genome shotgun (WGS) entry which is preliminary data.</text>
</comment>
<gene>
    <name evidence="3" type="ORF">Ciccas_013690</name>
</gene>
<evidence type="ECO:0000256" key="1">
    <source>
        <dbReference type="SAM" id="SignalP"/>
    </source>
</evidence>
<name>A0ABD2PJY0_9PLAT</name>
<dbReference type="InterPro" id="IPR013783">
    <property type="entry name" value="Ig-like_fold"/>
</dbReference>
<feature type="chain" id="PRO_5044781574" description="Fibronectin type-III domain-containing protein" evidence="1">
    <location>
        <begin position="19"/>
        <end position="132"/>
    </location>
</feature>
<sequence>MRGQLVMLLCSLLHHSRTSNFSSEVQNLTCVQSLESYTVICSWEQPKQIGGRFSNYALTVKNDSDDYRVETTLNTHSFKDMSNFTFVANGIYNISICCMTDKGPGALTTTQVNIASITELDAPSGNSAPSSE</sequence>
<dbReference type="CDD" id="cd00063">
    <property type="entry name" value="FN3"/>
    <property type="match status" value="1"/>
</dbReference>
<dbReference type="InterPro" id="IPR003961">
    <property type="entry name" value="FN3_dom"/>
</dbReference>
<dbReference type="AlphaFoldDB" id="A0ABD2PJY0"/>
<evidence type="ECO:0000259" key="2">
    <source>
        <dbReference type="PROSITE" id="PS50853"/>
    </source>
</evidence>
<dbReference type="EMBL" id="JBJKFK010006496">
    <property type="protein sequence ID" value="KAL3307786.1"/>
    <property type="molecule type" value="Genomic_DNA"/>
</dbReference>
<dbReference type="InterPro" id="IPR036116">
    <property type="entry name" value="FN3_sf"/>
</dbReference>
<dbReference type="Pfam" id="PF00041">
    <property type="entry name" value="fn3"/>
    <property type="match status" value="1"/>
</dbReference>
<dbReference type="PROSITE" id="PS50853">
    <property type="entry name" value="FN3"/>
    <property type="match status" value="1"/>
</dbReference>
<accession>A0ABD2PJY0</accession>
<protein>
    <recommendedName>
        <fullName evidence="2">Fibronectin type-III domain-containing protein</fullName>
    </recommendedName>
</protein>
<reference evidence="3 4" key="1">
    <citation type="submission" date="2024-11" db="EMBL/GenBank/DDBJ databases">
        <title>Adaptive evolution of stress response genes in parasites aligns with host niche diversity.</title>
        <authorList>
            <person name="Hahn C."/>
            <person name="Resl P."/>
        </authorList>
    </citation>
    <scope>NUCLEOTIDE SEQUENCE [LARGE SCALE GENOMIC DNA]</scope>
    <source>
        <strain evidence="3">EGGRZ-B1_66</strain>
        <tissue evidence="3">Body</tissue>
    </source>
</reference>
<keyword evidence="4" id="KW-1185">Reference proteome</keyword>
<evidence type="ECO:0000313" key="4">
    <source>
        <dbReference type="Proteomes" id="UP001626550"/>
    </source>
</evidence>
<dbReference type="Gene3D" id="2.60.40.10">
    <property type="entry name" value="Immunoglobulins"/>
    <property type="match status" value="1"/>
</dbReference>
<organism evidence="3 4">
    <name type="scientific">Cichlidogyrus casuarinus</name>
    <dbReference type="NCBI Taxonomy" id="1844966"/>
    <lineage>
        <taxon>Eukaryota</taxon>
        <taxon>Metazoa</taxon>
        <taxon>Spiralia</taxon>
        <taxon>Lophotrochozoa</taxon>
        <taxon>Platyhelminthes</taxon>
        <taxon>Monogenea</taxon>
        <taxon>Monopisthocotylea</taxon>
        <taxon>Dactylogyridea</taxon>
        <taxon>Ancyrocephalidae</taxon>
        <taxon>Cichlidogyrus</taxon>
    </lineage>
</organism>
<dbReference type="SUPFAM" id="SSF49265">
    <property type="entry name" value="Fibronectin type III"/>
    <property type="match status" value="1"/>
</dbReference>
<proteinExistence type="predicted"/>
<keyword evidence="1" id="KW-0732">Signal</keyword>
<feature type="domain" description="Fibronectin type-III" evidence="2">
    <location>
        <begin position="24"/>
        <end position="121"/>
    </location>
</feature>
<dbReference type="Proteomes" id="UP001626550">
    <property type="component" value="Unassembled WGS sequence"/>
</dbReference>